<protein>
    <submittedName>
        <fullName evidence="1">Uncharacterized protein</fullName>
    </submittedName>
</protein>
<accession>A0A7S4ETK5</accession>
<evidence type="ECO:0000313" key="1">
    <source>
        <dbReference type="EMBL" id="CAE0751084.1"/>
    </source>
</evidence>
<gene>
    <name evidence="1" type="ORF">PCAR00345_LOCUS3669</name>
</gene>
<dbReference type="AlphaFoldDB" id="A0A7S4ETK5"/>
<dbReference type="EMBL" id="HBIZ01006436">
    <property type="protein sequence ID" value="CAE0751084.1"/>
    <property type="molecule type" value="Transcribed_RNA"/>
</dbReference>
<reference evidence="1" key="1">
    <citation type="submission" date="2021-01" db="EMBL/GenBank/DDBJ databases">
        <authorList>
            <person name="Corre E."/>
            <person name="Pelletier E."/>
            <person name="Niang G."/>
            <person name="Scheremetjew M."/>
            <person name="Finn R."/>
            <person name="Kale V."/>
            <person name="Holt S."/>
            <person name="Cochrane G."/>
            <person name="Meng A."/>
            <person name="Brown T."/>
            <person name="Cohen L."/>
        </authorList>
    </citation>
    <scope>NUCLEOTIDE SEQUENCE</scope>
    <source>
        <strain evidence="1">CCMP645</strain>
    </source>
</reference>
<organism evidence="1">
    <name type="scientific">Chrysotila carterae</name>
    <name type="common">Marine alga</name>
    <name type="synonym">Syracosphaera carterae</name>
    <dbReference type="NCBI Taxonomy" id="13221"/>
    <lineage>
        <taxon>Eukaryota</taxon>
        <taxon>Haptista</taxon>
        <taxon>Haptophyta</taxon>
        <taxon>Prymnesiophyceae</taxon>
        <taxon>Isochrysidales</taxon>
        <taxon>Isochrysidaceae</taxon>
        <taxon>Chrysotila</taxon>
    </lineage>
</organism>
<sequence length="407" mass="44404">MPLHHAAFSGSLETFCTLYSRAERSAVAAVDNRGSTPLSLLSRRALVLLSNAASTALALAEKSKVLGQKVPEYSQHIDQGAEVRQLNEYLTALMHRQKLMSSGLQHLMHALEAETERRSLEISLRDEGLGWGGDTATSGLPSLVGTDWAQAAADITSPLEYKLLVELANPETVNASELIVELARVKRSLTFERSVRSMLECQDRGAILRRRGVLSFEACNTLKRELDRRASLRAGTTDGMPEFTLHLNRAELQQLIGEDATTILWQLPSTYIAESAAHRQSSELSNAGEKAERRSQIGGDAFAQNGLSFTEIEIFLRKFSAKTRPWIKLHADVATVTVNVALGTEDGSSSGGLLGVFGGKVHTIPRAIGEATVHPSTLVHGVSRMLESADTRYTLIIFFKQNVSAQE</sequence>
<name>A0A7S4ETK5_CHRCT</name>
<proteinExistence type="predicted"/>